<sequence>MIGLEDRFIDINGYKTRYWLSGNSESIILLLHGFAFSVEIWESNIHELSKNHKVIALDLLGFGLTDKPKGKQKIEDFPLFVFEFLKKMSIQKVHIVGHSMGGLIATKMAEMHPEVIESLVLLGSAGFSKNIPMHFRIFSLPFIGEMFVKPNKRGLMSALRKNTYVKSAVTPKLADKLFEFSLHPEMGPTLLKITRTAVDFFGFKGFIIRNIKKDIHKLTMPVLIIWGKEDSIIYLDHAYVANRLIKQSKLVIFDECGHLPQLEYPEKFNYLLGQFFNVTKKS</sequence>
<dbReference type="GO" id="GO:0016020">
    <property type="term" value="C:membrane"/>
    <property type="evidence" value="ECO:0007669"/>
    <property type="project" value="TreeGrafter"/>
</dbReference>
<keyword evidence="3" id="KW-1185">Reference proteome</keyword>
<dbReference type="PRINTS" id="PR00111">
    <property type="entry name" value="ABHYDROLASE"/>
</dbReference>
<keyword evidence="2" id="KW-0378">Hydrolase</keyword>
<dbReference type="PANTHER" id="PTHR43798:SF33">
    <property type="entry name" value="HYDROLASE, PUTATIVE (AFU_ORTHOLOGUE AFUA_2G14860)-RELATED"/>
    <property type="match status" value="1"/>
</dbReference>
<dbReference type="EMBL" id="WFLM01000004">
    <property type="protein sequence ID" value="KAB8038039.1"/>
    <property type="molecule type" value="Genomic_DNA"/>
</dbReference>
<dbReference type="RefSeq" id="WP_153421117.1">
    <property type="nucleotide sequence ID" value="NZ_WFLM01000004.1"/>
</dbReference>
<evidence type="ECO:0000313" key="2">
    <source>
        <dbReference type="EMBL" id="KAB8038039.1"/>
    </source>
</evidence>
<organism evidence="2 3">
    <name type="scientific">Silvanigrella paludirubra</name>
    <dbReference type="NCBI Taxonomy" id="2499159"/>
    <lineage>
        <taxon>Bacteria</taxon>
        <taxon>Pseudomonadati</taxon>
        <taxon>Bdellovibrionota</taxon>
        <taxon>Oligoflexia</taxon>
        <taxon>Silvanigrellales</taxon>
        <taxon>Silvanigrellaceae</taxon>
        <taxon>Silvanigrella</taxon>
    </lineage>
</organism>
<gene>
    <name evidence="2" type="ORF">GCL60_12770</name>
</gene>
<reference evidence="2 3" key="1">
    <citation type="submission" date="2019-10" db="EMBL/GenBank/DDBJ databases">
        <title>New species of Slilvanegrellaceae.</title>
        <authorList>
            <person name="Pitt A."/>
            <person name="Hahn M.W."/>
        </authorList>
    </citation>
    <scope>NUCLEOTIDE SEQUENCE [LARGE SCALE GENOMIC DNA]</scope>
    <source>
        <strain evidence="2 3">SP-Ram-0.45-NSY-1</strain>
    </source>
</reference>
<dbReference type="InterPro" id="IPR000073">
    <property type="entry name" value="AB_hydrolase_1"/>
</dbReference>
<feature type="domain" description="AB hydrolase-1" evidence="1">
    <location>
        <begin position="28"/>
        <end position="263"/>
    </location>
</feature>
<comment type="caution">
    <text evidence="2">The sequence shown here is derived from an EMBL/GenBank/DDBJ whole genome shotgun (WGS) entry which is preliminary data.</text>
</comment>
<dbReference type="AlphaFoldDB" id="A0A6N6VR29"/>
<dbReference type="InterPro" id="IPR000639">
    <property type="entry name" value="Epox_hydrolase-like"/>
</dbReference>
<dbReference type="OrthoDB" id="9804723at2"/>
<evidence type="ECO:0000313" key="3">
    <source>
        <dbReference type="Proteomes" id="UP000437748"/>
    </source>
</evidence>
<accession>A0A6N6VR29</accession>
<dbReference type="Gene3D" id="3.40.50.1820">
    <property type="entry name" value="alpha/beta hydrolase"/>
    <property type="match status" value="1"/>
</dbReference>
<dbReference type="PANTHER" id="PTHR43798">
    <property type="entry name" value="MONOACYLGLYCEROL LIPASE"/>
    <property type="match status" value="1"/>
</dbReference>
<dbReference type="SUPFAM" id="SSF53474">
    <property type="entry name" value="alpha/beta-Hydrolases"/>
    <property type="match status" value="1"/>
</dbReference>
<evidence type="ECO:0000259" key="1">
    <source>
        <dbReference type="Pfam" id="PF00561"/>
    </source>
</evidence>
<dbReference type="GO" id="GO:0047372">
    <property type="term" value="F:monoacylglycerol lipase activity"/>
    <property type="evidence" value="ECO:0007669"/>
    <property type="project" value="TreeGrafter"/>
</dbReference>
<dbReference type="GO" id="GO:0046464">
    <property type="term" value="P:acylglycerol catabolic process"/>
    <property type="evidence" value="ECO:0007669"/>
    <property type="project" value="TreeGrafter"/>
</dbReference>
<dbReference type="InterPro" id="IPR050266">
    <property type="entry name" value="AB_hydrolase_sf"/>
</dbReference>
<name>A0A6N6VR29_9BACT</name>
<proteinExistence type="predicted"/>
<dbReference type="Pfam" id="PF00561">
    <property type="entry name" value="Abhydrolase_1"/>
    <property type="match status" value="1"/>
</dbReference>
<dbReference type="InterPro" id="IPR029058">
    <property type="entry name" value="AB_hydrolase_fold"/>
</dbReference>
<protein>
    <submittedName>
        <fullName evidence="2">Alpha/beta fold hydrolase</fullName>
    </submittedName>
</protein>
<dbReference type="PRINTS" id="PR00412">
    <property type="entry name" value="EPOXHYDRLASE"/>
</dbReference>
<dbReference type="Proteomes" id="UP000437748">
    <property type="component" value="Unassembled WGS sequence"/>
</dbReference>